<dbReference type="EMBL" id="CP001712">
    <property type="protein sequence ID" value="EAR15408.1"/>
    <property type="molecule type" value="Genomic_DNA"/>
</dbReference>
<name>A4CKK9_ROBBH</name>
<gene>
    <name evidence="1" type="ordered locus">RB2501_13809</name>
</gene>
<evidence type="ECO:0000313" key="2">
    <source>
        <dbReference type="Proteomes" id="UP000009049"/>
    </source>
</evidence>
<dbReference type="KEGG" id="rbi:RB2501_13809"/>
<dbReference type="HOGENOM" id="CLU_2901400_0_0_10"/>
<organism evidence="1 2">
    <name type="scientific">Robiginitalea biformata (strain ATCC BAA-864 / DSM 15991 / KCTC 12146 / HTCC2501)</name>
    <dbReference type="NCBI Taxonomy" id="313596"/>
    <lineage>
        <taxon>Bacteria</taxon>
        <taxon>Pseudomonadati</taxon>
        <taxon>Bacteroidota</taxon>
        <taxon>Flavobacteriia</taxon>
        <taxon>Flavobacteriales</taxon>
        <taxon>Flavobacteriaceae</taxon>
        <taxon>Robiginitalea</taxon>
    </lineage>
</organism>
<reference evidence="1 2" key="1">
    <citation type="journal article" date="2009" name="J. Bacteriol.">
        <title>Complete genome sequence of Robiginitalea biformata HTCC2501.</title>
        <authorList>
            <person name="Oh H.M."/>
            <person name="Giovannoni S.J."/>
            <person name="Lee K."/>
            <person name="Ferriera S."/>
            <person name="Johnson J."/>
            <person name="Cho J.C."/>
        </authorList>
    </citation>
    <scope>NUCLEOTIDE SEQUENCE [LARGE SCALE GENOMIC DNA]</scope>
    <source>
        <strain evidence="2">ATCC BAA-864 / HTCC2501 / KCTC 12146</strain>
    </source>
</reference>
<proteinExistence type="predicted"/>
<accession>A4CKK9</accession>
<dbReference type="AlphaFoldDB" id="A4CKK9"/>
<protein>
    <submittedName>
        <fullName evidence="1">Uncharacterized protein</fullName>
    </submittedName>
</protein>
<evidence type="ECO:0000313" key="1">
    <source>
        <dbReference type="EMBL" id="EAR15408.1"/>
    </source>
</evidence>
<dbReference type="Proteomes" id="UP000009049">
    <property type="component" value="Chromosome"/>
</dbReference>
<keyword evidence="2" id="KW-1185">Reference proteome</keyword>
<sequence length="62" mass="7582">MDAIKSLNTRITEARRQFRNQEISIDEFEILTKGYYEEYLVLVEKSNLRNKEQLMRLIMDRK</sequence>
<dbReference type="RefSeq" id="WP_015754725.1">
    <property type="nucleotide sequence ID" value="NC_013222.1"/>
</dbReference>